<gene>
    <name evidence="1" type="ORF">UFOPK3967_00979</name>
</gene>
<accession>A0A6J7NKV9</accession>
<reference evidence="1" key="1">
    <citation type="submission" date="2020-05" db="EMBL/GenBank/DDBJ databases">
        <authorList>
            <person name="Chiriac C."/>
            <person name="Salcher M."/>
            <person name="Ghai R."/>
            <person name="Kavagutti S V."/>
        </authorList>
    </citation>
    <scope>NUCLEOTIDE SEQUENCE</scope>
</reference>
<protein>
    <submittedName>
        <fullName evidence="1">Unannotated protein</fullName>
    </submittedName>
</protein>
<organism evidence="1">
    <name type="scientific">freshwater metagenome</name>
    <dbReference type="NCBI Taxonomy" id="449393"/>
    <lineage>
        <taxon>unclassified sequences</taxon>
        <taxon>metagenomes</taxon>
        <taxon>ecological metagenomes</taxon>
    </lineage>
</organism>
<proteinExistence type="predicted"/>
<evidence type="ECO:0000313" key="1">
    <source>
        <dbReference type="EMBL" id="CAB4990584.1"/>
    </source>
</evidence>
<sequence length="102" mass="10566">MALFDAAHDSVGVRLTLVALFVGLDLANAPGRLTLTTVIDRARPAVRPAVSVVRTVKLLVPAVVGVPLMRPVDDSVRPAGTDPAVTAQVKVPVPPDAVSVEL</sequence>
<dbReference type="EMBL" id="CAFBOS010000045">
    <property type="protein sequence ID" value="CAB4990584.1"/>
    <property type="molecule type" value="Genomic_DNA"/>
</dbReference>
<name>A0A6J7NKV9_9ZZZZ</name>
<dbReference type="AlphaFoldDB" id="A0A6J7NKV9"/>